<dbReference type="AlphaFoldDB" id="A0A2T9YIY4"/>
<name>A0A2T9YIY4_9FUNG</name>
<proteinExistence type="predicted"/>
<evidence type="ECO:0000313" key="1">
    <source>
        <dbReference type="EMBL" id="PVU92293.1"/>
    </source>
</evidence>
<evidence type="ECO:0000313" key="2">
    <source>
        <dbReference type="Proteomes" id="UP000245383"/>
    </source>
</evidence>
<dbReference type="OrthoDB" id="10686305at2759"/>
<sequence>MATIHRDIYKCKEYDFNTFAIGSDSSAEYEQDKNDLEESSIEYKQVPIQEKTSIKPNQPQNSGYDNSSFSHNEMIDFIADTWDLDAEKQIITPVVDTSIKLYATGPDFIHSFTNPIVFEKIKAENAVAVQSTESLPKKIPKPKKALLKKISIPQVFGIYGGYEPNSYDYECNLIEANSTSEYFSVIVGASTREVKIEKIKGNSIQILGEKSSNGIRSKIELDDKKKLDAISEEKIDEISNDFSEPKDISNSQFESAKNKDLSKDIVIHSDIQQGPSKSIKPPHIVASSKDEYNQNLLINSQLTKNNNDQLINTNEAKIIDISKNLVSKIDDIKNQSGNNAQDNKISRNDDTEALSNIVNKSKSLNGKSFNNNLQNIKTEIMTKSKSDNAEITWTKGKSKKFLQNQDQFNKTQGLEFSNLDNNSKYSLPIDFYAEKTASVNIKGFKTRAKSLTLRLDENNNAQKIPTFNLTDFKNEIIKKSQNDLQEKSLPKEHKASEIKTLEVLEVPKIVTPKKTVKVNNQQIEKADNNINSKISAEITRKKSRLVSAKNILTKPFKTLNKVTSVSQLVNKISSSKKPENDIPIKQINNKTSEVFNTQNTEKTDDKSAENRINEKKSMYKSISKKSFSYFTKSMKISSDKKNKARDSIPIIG</sequence>
<keyword evidence="2" id="KW-1185">Reference proteome</keyword>
<reference evidence="1 2" key="1">
    <citation type="journal article" date="2018" name="MBio">
        <title>Comparative Genomics Reveals the Core Gene Toolbox for the Fungus-Insect Symbiosis.</title>
        <authorList>
            <person name="Wang Y."/>
            <person name="Stata M."/>
            <person name="Wang W."/>
            <person name="Stajich J.E."/>
            <person name="White M.M."/>
            <person name="Moncalvo J.M."/>
        </authorList>
    </citation>
    <scope>NUCLEOTIDE SEQUENCE [LARGE SCALE GENOMIC DNA]</scope>
    <source>
        <strain evidence="1 2">SWE-8-4</strain>
    </source>
</reference>
<gene>
    <name evidence="1" type="ORF">BB561_003924</name>
</gene>
<comment type="caution">
    <text evidence="1">The sequence shown here is derived from an EMBL/GenBank/DDBJ whole genome shotgun (WGS) entry which is preliminary data.</text>
</comment>
<protein>
    <submittedName>
        <fullName evidence="1">Uncharacterized protein</fullName>
    </submittedName>
</protein>
<accession>A0A2T9YIY4</accession>
<organism evidence="1 2">
    <name type="scientific">Smittium simulii</name>
    <dbReference type="NCBI Taxonomy" id="133385"/>
    <lineage>
        <taxon>Eukaryota</taxon>
        <taxon>Fungi</taxon>
        <taxon>Fungi incertae sedis</taxon>
        <taxon>Zoopagomycota</taxon>
        <taxon>Kickxellomycotina</taxon>
        <taxon>Harpellomycetes</taxon>
        <taxon>Harpellales</taxon>
        <taxon>Legeriomycetaceae</taxon>
        <taxon>Smittium</taxon>
    </lineage>
</organism>
<dbReference type="EMBL" id="MBFR01000168">
    <property type="protein sequence ID" value="PVU92293.1"/>
    <property type="molecule type" value="Genomic_DNA"/>
</dbReference>
<dbReference type="Proteomes" id="UP000245383">
    <property type="component" value="Unassembled WGS sequence"/>
</dbReference>